<reference evidence="2" key="1">
    <citation type="submission" date="2021-06" db="EMBL/GenBank/DDBJ databases">
        <authorList>
            <person name="Kallberg Y."/>
            <person name="Tangrot J."/>
            <person name="Rosling A."/>
        </authorList>
    </citation>
    <scope>NUCLEOTIDE SEQUENCE</scope>
    <source>
        <strain evidence="2">IN212</strain>
    </source>
</reference>
<organism evidence="2 3">
    <name type="scientific">Racocetra fulgida</name>
    <dbReference type="NCBI Taxonomy" id="60492"/>
    <lineage>
        <taxon>Eukaryota</taxon>
        <taxon>Fungi</taxon>
        <taxon>Fungi incertae sedis</taxon>
        <taxon>Mucoromycota</taxon>
        <taxon>Glomeromycotina</taxon>
        <taxon>Glomeromycetes</taxon>
        <taxon>Diversisporales</taxon>
        <taxon>Gigasporaceae</taxon>
        <taxon>Racocetra</taxon>
    </lineage>
</organism>
<dbReference type="Proteomes" id="UP000789396">
    <property type="component" value="Unassembled WGS sequence"/>
</dbReference>
<dbReference type="OrthoDB" id="2486176at2759"/>
<gene>
    <name evidence="2" type="ORF">RFULGI_LOCUS16495</name>
</gene>
<dbReference type="EMBL" id="CAJVPZ010058755">
    <property type="protein sequence ID" value="CAG8788356.1"/>
    <property type="molecule type" value="Genomic_DNA"/>
</dbReference>
<comment type="caution">
    <text evidence="2">The sequence shown here is derived from an EMBL/GenBank/DDBJ whole genome shotgun (WGS) entry which is preliminary data.</text>
</comment>
<feature type="region of interest" description="Disordered" evidence="1">
    <location>
        <begin position="161"/>
        <end position="181"/>
    </location>
</feature>
<evidence type="ECO:0000313" key="2">
    <source>
        <dbReference type="EMBL" id="CAG8788356.1"/>
    </source>
</evidence>
<feature type="non-terminal residue" evidence="2">
    <location>
        <position position="1"/>
    </location>
</feature>
<dbReference type="AlphaFoldDB" id="A0A9N9P447"/>
<feature type="non-terminal residue" evidence="2">
    <location>
        <position position="226"/>
    </location>
</feature>
<feature type="compositionally biased region" description="Polar residues" evidence="1">
    <location>
        <begin position="161"/>
        <end position="171"/>
    </location>
</feature>
<evidence type="ECO:0000256" key="1">
    <source>
        <dbReference type="SAM" id="MobiDB-lite"/>
    </source>
</evidence>
<protein>
    <submittedName>
        <fullName evidence="2">12483_t:CDS:1</fullName>
    </submittedName>
</protein>
<keyword evidence="3" id="KW-1185">Reference proteome</keyword>
<evidence type="ECO:0000313" key="3">
    <source>
        <dbReference type="Proteomes" id="UP000789396"/>
    </source>
</evidence>
<name>A0A9N9P447_9GLOM</name>
<sequence>SVADLLKPKHKIGAHNNQAEVSVTDLLKYKRVANETSLADLLKHKKMANEASLLKPKHKKKAGKTSVASLLKSKHKKMDDKLSVTDLLKKLNKWCVYICNCNQCNGVEVDPHTQKAHAEDKCLWSSSYINNDNDHTMPYDDSGSYDNIDIAPYDNAIHTINENADNSNNKPGSEDESISDNFSEDEDWELEQDIVQNEELFKSPEIDNDESFIINDLNDSLDTEII</sequence>
<proteinExistence type="predicted"/>
<accession>A0A9N9P447</accession>